<gene>
    <name evidence="2" type="ORF">M413DRAFT_152949</name>
</gene>
<keyword evidence="3" id="KW-1185">Reference proteome</keyword>
<feature type="compositionally biased region" description="Low complexity" evidence="1">
    <location>
        <begin position="387"/>
        <end position="397"/>
    </location>
</feature>
<evidence type="ECO:0000313" key="2">
    <source>
        <dbReference type="EMBL" id="KIM41640.1"/>
    </source>
</evidence>
<organism evidence="2 3">
    <name type="scientific">Hebeloma cylindrosporum</name>
    <dbReference type="NCBI Taxonomy" id="76867"/>
    <lineage>
        <taxon>Eukaryota</taxon>
        <taxon>Fungi</taxon>
        <taxon>Dikarya</taxon>
        <taxon>Basidiomycota</taxon>
        <taxon>Agaricomycotina</taxon>
        <taxon>Agaricomycetes</taxon>
        <taxon>Agaricomycetidae</taxon>
        <taxon>Agaricales</taxon>
        <taxon>Agaricineae</taxon>
        <taxon>Hymenogastraceae</taxon>
        <taxon>Hebeloma</taxon>
    </lineage>
</organism>
<name>A0A0C3BYJ0_HEBCY</name>
<dbReference type="PANTHER" id="PTHR13379">
    <property type="entry name" value="UNCHARACTERIZED DUF1308"/>
    <property type="match status" value="1"/>
</dbReference>
<accession>A0A0C3BYJ0</accession>
<evidence type="ECO:0000256" key="1">
    <source>
        <dbReference type="SAM" id="MobiDB-lite"/>
    </source>
</evidence>
<dbReference type="EMBL" id="KN831780">
    <property type="protein sequence ID" value="KIM41640.1"/>
    <property type="molecule type" value="Genomic_DNA"/>
</dbReference>
<dbReference type="HOGENOM" id="CLU_019578_0_0_1"/>
<sequence>MHQISSSIRLDTTCHFFQIHSLFTTYHHTTIRNGEYRPSGPTIYTIPPAQIHDAISDFKPLTARPPILDSSYDSASENNEENQWLNQENVPGLKKLKENIKLDLGVLEKFLDDPNCANLPALSTNAPYLIVVWNEVVCARPPIISVFKTFIFKYTTPVDRSQKRGEQHHPPGAKVDVVADNGLRWIRVNTVKNSRMVSEFREIDSYLTDSEDETEEDWNSIERPSLAQTEFDNSVLRMGRSLLKAAKDNPIEGTTRIPRVTLRLTRLDPDLTNDDGTAPDPRIRQTLDVLREMGVDVELGERSDSELPEVPISSAEASSLSSLPFVPTSNINLDLSVLIALISDLTHAPLPQSIEEANRRFVPPKEYREWKQTRQITNGKSKKSHGPSKPSSAKPPGTETDINDLPRDLIKHARALTNQLLQEMSKGLLQEIRDRVTSSTSAPPTKLVFWTTSEARDRCLRIVSKIGGVHEKRRARAIFCLGPDDPQTEIPIEDAEREYWKDSRFPLNFIPLLPIRIFPTPSPTDPLPVDSIPLAKLPKSNFGFSLAHISADILSQEVIPHPRSLPEDLVGINPEDSTTSSSAETDRHPAEIQRATVTKANPRLTAHTVQSMQWGAELGWTTLTANRTSVKAILRELKAARIAGRLGGTTEPESQDWDDDELRDHNFAAIWIVDPRSLAEGMSSQK</sequence>
<feature type="region of interest" description="Disordered" evidence="1">
    <location>
        <begin position="365"/>
        <end position="404"/>
    </location>
</feature>
<dbReference type="Proteomes" id="UP000053424">
    <property type="component" value="Unassembled WGS sequence"/>
</dbReference>
<reference evidence="2 3" key="1">
    <citation type="submission" date="2014-04" db="EMBL/GenBank/DDBJ databases">
        <authorList>
            <consortium name="DOE Joint Genome Institute"/>
            <person name="Kuo A."/>
            <person name="Gay G."/>
            <person name="Dore J."/>
            <person name="Kohler A."/>
            <person name="Nagy L.G."/>
            <person name="Floudas D."/>
            <person name="Copeland A."/>
            <person name="Barry K.W."/>
            <person name="Cichocki N."/>
            <person name="Veneault-Fourrey C."/>
            <person name="LaButti K."/>
            <person name="Lindquist E.A."/>
            <person name="Lipzen A."/>
            <person name="Lundell T."/>
            <person name="Morin E."/>
            <person name="Murat C."/>
            <person name="Sun H."/>
            <person name="Tunlid A."/>
            <person name="Henrissat B."/>
            <person name="Grigoriev I.V."/>
            <person name="Hibbett D.S."/>
            <person name="Martin F."/>
            <person name="Nordberg H.P."/>
            <person name="Cantor M.N."/>
            <person name="Hua S.X."/>
        </authorList>
    </citation>
    <scope>NUCLEOTIDE SEQUENCE [LARGE SCALE GENOMIC DNA]</scope>
    <source>
        <strain evidence="3">h7</strain>
    </source>
</reference>
<dbReference type="AlphaFoldDB" id="A0A0C3BYJ0"/>
<evidence type="ECO:0000313" key="3">
    <source>
        <dbReference type="Proteomes" id="UP000053424"/>
    </source>
</evidence>
<feature type="region of interest" description="Disordered" evidence="1">
    <location>
        <begin position="565"/>
        <end position="590"/>
    </location>
</feature>
<reference evidence="3" key="2">
    <citation type="submission" date="2015-01" db="EMBL/GenBank/DDBJ databases">
        <title>Evolutionary Origins and Diversification of the Mycorrhizal Mutualists.</title>
        <authorList>
            <consortium name="DOE Joint Genome Institute"/>
            <consortium name="Mycorrhizal Genomics Consortium"/>
            <person name="Kohler A."/>
            <person name="Kuo A."/>
            <person name="Nagy L.G."/>
            <person name="Floudas D."/>
            <person name="Copeland A."/>
            <person name="Barry K.W."/>
            <person name="Cichocki N."/>
            <person name="Veneault-Fourrey C."/>
            <person name="LaButti K."/>
            <person name="Lindquist E.A."/>
            <person name="Lipzen A."/>
            <person name="Lundell T."/>
            <person name="Morin E."/>
            <person name="Murat C."/>
            <person name="Riley R."/>
            <person name="Ohm R."/>
            <person name="Sun H."/>
            <person name="Tunlid A."/>
            <person name="Henrissat B."/>
            <person name="Grigoriev I.V."/>
            <person name="Hibbett D.S."/>
            <person name="Martin F."/>
        </authorList>
    </citation>
    <scope>NUCLEOTIDE SEQUENCE [LARGE SCALE GENOMIC DNA]</scope>
    <source>
        <strain evidence="3">h7</strain>
    </source>
</reference>
<proteinExistence type="predicted"/>
<dbReference type="OrthoDB" id="14527at2759"/>
<dbReference type="STRING" id="686832.A0A0C3BYJ0"/>
<evidence type="ECO:0008006" key="4">
    <source>
        <dbReference type="Google" id="ProtNLM"/>
    </source>
</evidence>
<protein>
    <recommendedName>
        <fullName evidence="4">DUF1308 domain-containing protein</fullName>
    </recommendedName>
</protein>
<dbReference type="PANTHER" id="PTHR13379:SF0">
    <property type="entry name" value="UPF0415 PROTEIN C7ORF25"/>
    <property type="match status" value="1"/>
</dbReference>